<proteinExistence type="inferred from homology"/>
<evidence type="ECO:0000256" key="13">
    <source>
        <dbReference type="ARBA" id="ARBA00060789"/>
    </source>
</evidence>
<evidence type="ECO:0000313" key="17">
    <source>
        <dbReference type="Ensembl" id="ENSTGUP00000035539.1"/>
    </source>
</evidence>
<feature type="region of interest" description="Disordered" evidence="16">
    <location>
        <begin position="225"/>
        <end position="261"/>
    </location>
</feature>
<dbReference type="GO" id="GO:0043066">
    <property type="term" value="P:negative regulation of apoptotic process"/>
    <property type="evidence" value="ECO:0007669"/>
    <property type="project" value="TreeGrafter"/>
</dbReference>
<keyword evidence="10" id="KW-0449">Lipoprotein</keyword>
<evidence type="ECO:0000256" key="10">
    <source>
        <dbReference type="ARBA" id="ARBA00023288"/>
    </source>
</evidence>
<keyword evidence="9" id="KW-0676">Redox-active center</keyword>
<dbReference type="FunFam" id="3.40.30.10:FF:000131">
    <property type="entry name" value="migration and invasion enhancer 1"/>
    <property type="match status" value="1"/>
</dbReference>
<comment type="function">
    <text evidence="12">Increases cell migration by inducing filopodia formation at the leading edge of migrating cells. Plays a role in regulation of apoptosis, possibly through control of CASP3. May be involved in a redox-related process.</text>
</comment>
<protein>
    <recommendedName>
        <fullName evidence="15">Migration and invasion enhancer 1</fullName>
    </recommendedName>
</protein>
<evidence type="ECO:0000256" key="11">
    <source>
        <dbReference type="ARBA" id="ARBA00023289"/>
    </source>
</evidence>
<keyword evidence="3" id="KW-1003">Cell membrane</keyword>
<dbReference type="Ensembl" id="ENSTGUT00000031530.1">
    <property type="protein sequence ID" value="ENSTGUP00000035539.1"/>
    <property type="gene ID" value="ENSTGUG00000019579.1"/>
</dbReference>
<evidence type="ECO:0000256" key="6">
    <source>
        <dbReference type="ARBA" id="ARBA00022990"/>
    </source>
</evidence>
<dbReference type="GO" id="GO:0005829">
    <property type="term" value="C:cytosol"/>
    <property type="evidence" value="ECO:0007669"/>
    <property type="project" value="UniProtKB-SubCell"/>
</dbReference>
<evidence type="ECO:0000256" key="4">
    <source>
        <dbReference type="ARBA" id="ARBA00022490"/>
    </source>
</evidence>
<dbReference type="PANTHER" id="PTHR15124:SF27">
    <property type="entry name" value="MIGRATION AND INVASION ENHANCER 1"/>
    <property type="match status" value="1"/>
</dbReference>
<reference evidence="17" key="2">
    <citation type="submission" date="2025-08" db="UniProtKB">
        <authorList>
            <consortium name="Ensembl"/>
        </authorList>
    </citation>
    <scope>IDENTIFICATION</scope>
</reference>
<evidence type="ECO:0000313" key="18">
    <source>
        <dbReference type="Proteomes" id="UP000007754"/>
    </source>
</evidence>
<evidence type="ECO:0000256" key="14">
    <source>
        <dbReference type="ARBA" id="ARBA00065658"/>
    </source>
</evidence>
<evidence type="ECO:0000256" key="15">
    <source>
        <dbReference type="ARBA" id="ARBA00069166"/>
    </source>
</evidence>
<comment type="similarity">
    <text evidence="13">Belongs to the SelWTH family.</text>
</comment>
<comment type="subunit">
    <text evidence="14">Interacts with GPX1.</text>
</comment>
<evidence type="ECO:0000256" key="2">
    <source>
        <dbReference type="ARBA" id="ARBA00004514"/>
    </source>
</evidence>
<evidence type="ECO:0000256" key="16">
    <source>
        <dbReference type="SAM" id="MobiDB-lite"/>
    </source>
</evidence>
<dbReference type="NCBIfam" id="TIGR02174">
    <property type="entry name" value="CXXU_selWTH"/>
    <property type="match status" value="1"/>
</dbReference>
<dbReference type="Proteomes" id="UP000007754">
    <property type="component" value="Chromosome 27"/>
</dbReference>
<keyword evidence="8" id="KW-1015">Disulfide bond</keyword>
<reference evidence="17" key="3">
    <citation type="submission" date="2025-09" db="UniProtKB">
        <authorList>
            <consortium name="Ensembl"/>
        </authorList>
    </citation>
    <scope>IDENTIFICATION</scope>
</reference>
<comment type="subcellular location">
    <subcellularLocation>
        <location evidence="1">Cell membrane</location>
        <topology evidence="1">Lipid-anchor</topology>
        <orientation evidence="1">Cytoplasmic side</orientation>
    </subcellularLocation>
    <subcellularLocation>
        <location evidence="2">Cytoplasm</location>
        <location evidence="2">Cytosol</location>
    </subcellularLocation>
</comment>
<dbReference type="GeneTree" id="ENSGT00390000010440"/>
<dbReference type="AlphaFoldDB" id="A0A674HIC8"/>
<dbReference type="InterPro" id="IPR051441">
    <property type="entry name" value="SelW_related"/>
</dbReference>
<dbReference type="SUPFAM" id="SSF52833">
    <property type="entry name" value="Thioredoxin-like"/>
    <property type="match status" value="1"/>
</dbReference>
<keyword evidence="18" id="KW-1185">Reference proteome</keyword>
<evidence type="ECO:0000256" key="5">
    <source>
        <dbReference type="ARBA" id="ARBA00022703"/>
    </source>
</evidence>
<evidence type="ECO:0000256" key="8">
    <source>
        <dbReference type="ARBA" id="ARBA00023157"/>
    </source>
</evidence>
<evidence type="ECO:0000256" key="12">
    <source>
        <dbReference type="ARBA" id="ARBA00055778"/>
    </source>
</evidence>
<reference evidence="17 18" key="1">
    <citation type="journal article" date="2010" name="Nature">
        <title>The genome of a songbird.</title>
        <authorList>
            <person name="Warren W.C."/>
            <person name="Clayton D.F."/>
            <person name="Ellegren H."/>
            <person name="Arnold A.P."/>
            <person name="Hillier L.W."/>
            <person name="Kunstner A."/>
            <person name="Searle S."/>
            <person name="White S."/>
            <person name="Vilella A.J."/>
            <person name="Fairley S."/>
            <person name="Heger A."/>
            <person name="Kong L."/>
            <person name="Ponting C.P."/>
            <person name="Jarvis E.D."/>
            <person name="Mello C.V."/>
            <person name="Minx P."/>
            <person name="Lovell P."/>
            <person name="Velho T.A."/>
            <person name="Ferris M."/>
            <person name="Balakrishnan C.N."/>
            <person name="Sinha S."/>
            <person name="Blatti C."/>
            <person name="London S.E."/>
            <person name="Li Y."/>
            <person name="Lin Y.C."/>
            <person name="George J."/>
            <person name="Sweedler J."/>
            <person name="Southey B."/>
            <person name="Gunaratne P."/>
            <person name="Watson M."/>
            <person name="Nam K."/>
            <person name="Backstrom N."/>
            <person name="Smeds L."/>
            <person name="Nabholz B."/>
            <person name="Itoh Y."/>
            <person name="Whitney O."/>
            <person name="Pfenning A.R."/>
            <person name="Howard J."/>
            <person name="Volker M."/>
            <person name="Skinner B.M."/>
            <person name="Griffin D.K."/>
            <person name="Ye L."/>
            <person name="McLaren W.M."/>
            <person name="Flicek P."/>
            <person name="Quesada V."/>
            <person name="Velasco G."/>
            <person name="Lopez-Otin C."/>
            <person name="Puente X.S."/>
            <person name="Olender T."/>
            <person name="Lancet D."/>
            <person name="Smit A.F."/>
            <person name="Hubley R."/>
            <person name="Konkel M.K."/>
            <person name="Walker J.A."/>
            <person name="Batzer M.A."/>
            <person name="Gu W."/>
            <person name="Pollock D.D."/>
            <person name="Chen L."/>
            <person name="Cheng Z."/>
            <person name="Eichler E.E."/>
            <person name="Stapley J."/>
            <person name="Slate J."/>
            <person name="Ekblom R."/>
            <person name="Birkhead T."/>
            <person name="Burke T."/>
            <person name="Burt D."/>
            <person name="Scharff C."/>
            <person name="Adam I."/>
            <person name="Richard H."/>
            <person name="Sultan M."/>
            <person name="Soldatov A."/>
            <person name="Lehrach H."/>
            <person name="Edwards S.V."/>
            <person name="Yang S.P."/>
            <person name="Li X."/>
            <person name="Graves T."/>
            <person name="Fulton L."/>
            <person name="Nelson J."/>
            <person name="Chinwalla A."/>
            <person name="Hou S."/>
            <person name="Mardis E.R."/>
            <person name="Wilson R.K."/>
        </authorList>
    </citation>
    <scope>NUCLEOTIDE SEQUENCE [LARGE SCALE GENOMIC DNA]</scope>
</reference>
<sequence>MSGGAGDGTGNGAGNGAERRVRIVVEYCEPCGFEATYQELASAVRDEYPDIEIESRLGGTGAFEIEINGQLVFSKLENGGFPYEKDVSAPGGPGSARLGFGEGVCFAGSPSCGGICPHFVTLWSCSPSSAGVEGTEGSPSLWLGCVPNPRVPIPHVPLPVSPSPMSPSRVPIPVSPSPCPHPHVPIPMSPSPCPHPRVPIPVSPCPRPRVTLPCRVSPADRGHPPCPQWGAPGENHQQPPPLRHPVAPRAQRGPPRLPLAPSLKSLRAQGAQEPPGVALGRAELWHRRHRGCSVPCPTCCGV</sequence>
<dbReference type="GO" id="GO:0051491">
    <property type="term" value="P:positive regulation of filopodium assembly"/>
    <property type="evidence" value="ECO:0007669"/>
    <property type="project" value="TreeGrafter"/>
</dbReference>
<evidence type="ECO:0000256" key="9">
    <source>
        <dbReference type="ARBA" id="ARBA00023284"/>
    </source>
</evidence>
<organism evidence="17 18">
    <name type="scientific">Taeniopygia guttata</name>
    <name type="common">Zebra finch</name>
    <name type="synonym">Poephila guttata</name>
    <dbReference type="NCBI Taxonomy" id="59729"/>
    <lineage>
        <taxon>Eukaryota</taxon>
        <taxon>Metazoa</taxon>
        <taxon>Chordata</taxon>
        <taxon>Craniata</taxon>
        <taxon>Vertebrata</taxon>
        <taxon>Euteleostomi</taxon>
        <taxon>Archelosauria</taxon>
        <taxon>Archosauria</taxon>
        <taxon>Dinosauria</taxon>
        <taxon>Saurischia</taxon>
        <taxon>Theropoda</taxon>
        <taxon>Coelurosauria</taxon>
        <taxon>Aves</taxon>
        <taxon>Neognathae</taxon>
        <taxon>Neoaves</taxon>
        <taxon>Telluraves</taxon>
        <taxon>Australaves</taxon>
        <taxon>Passeriformes</taxon>
        <taxon>Passeroidea</taxon>
        <taxon>Estrildidae</taxon>
        <taxon>Estrildinae</taxon>
        <taxon>Taeniopygia</taxon>
    </lineage>
</organism>
<dbReference type="InterPro" id="IPR011893">
    <property type="entry name" value="Selenoprotein_Rdx-typ"/>
</dbReference>
<dbReference type="PANTHER" id="PTHR15124">
    <property type="entry name" value="SELENOPROTEIN W"/>
    <property type="match status" value="1"/>
</dbReference>
<name>A0A674HIC8_TAEGU</name>
<keyword evidence="5" id="KW-0053">Apoptosis</keyword>
<keyword evidence="11" id="KW-0636">Prenylation</keyword>
<evidence type="ECO:0000256" key="7">
    <source>
        <dbReference type="ARBA" id="ARBA00023136"/>
    </source>
</evidence>
<dbReference type="Gene3D" id="3.40.30.10">
    <property type="entry name" value="Glutaredoxin"/>
    <property type="match status" value="1"/>
</dbReference>
<keyword evidence="6" id="KW-0007">Acetylation</keyword>
<keyword evidence="7" id="KW-0472">Membrane</keyword>
<accession>A0A674HIC8</accession>
<dbReference type="InterPro" id="IPR036249">
    <property type="entry name" value="Thioredoxin-like_sf"/>
</dbReference>
<dbReference type="GO" id="GO:0005886">
    <property type="term" value="C:plasma membrane"/>
    <property type="evidence" value="ECO:0007669"/>
    <property type="project" value="UniProtKB-SubCell"/>
</dbReference>
<evidence type="ECO:0000256" key="3">
    <source>
        <dbReference type="ARBA" id="ARBA00022475"/>
    </source>
</evidence>
<gene>
    <name evidence="17" type="primary">MIEN1</name>
</gene>
<dbReference type="GO" id="GO:0006915">
    <property type="term" value="P:apoptotic process"/>
    <property type="evidence" value="ECO:0007669"/>
    <property type="project" value="UniProtKB-KW"/>
</dbReference>
<keyword evidence="4" id="KW-0963">Cytoplasm</keyword>
<dbReference type="InParanoid" id="A0A674HIC8"/>
<dbReference type="Pfam" id="PF10262">
    <property type="entry name" value="Rdx"/>
    <property type="match status" value="1"/>
</dbReference>
<evidence type="ECO:0000256" key="1">
    <source>
        <dbReference type="ARBA" id="ARBA00004342"/>
    </source>
</evidence>